<gene>
    <name evidence="2" type="ORF">CTheo_6891</name>
</gene>
<dbReference type="InterPro" id="IPR001810">
    <property type="entry name" value="F-box_dom"/>
</dbReference>
<dbReference type="Proteomes" id="UP000383932">
    <property type="component" value="Unassembled WGS sequence"/>
</dbReference>
<dbReference type="OrthoDB" id="3152451at2759"/>
<dbReference type="EMBL" id="SSOP01000242">
    <property type="protein sequence ID" value="KAB5589670.1"/>
    <property type="molecule type" value="Genomic_DNA"/>
</dbReference>
<protein>
    <submittedName>
        <fullName evidence="2">F-box-like domain-containing protein</fullName>
    </submittedName>
</protein>
<proteinExistence type="predicted"/>
<reference evidence="2 3" key="1">
    <citation type="journal article" date="2019" name="Fungal Biol. Biotechnol.">
        <title>Draft genome sequence of fastidious pathogen Ceratobasidium theobromae, which causes vascular-streak dieback in Theobroma cacao.</title>
        <authorList>
            <person name="Ali S.S."/>
            <person name="Asman A."/>
            <person name="Shao J."/>
            <person name="Firmansyah A.P."/>
            <person name="Susilo A.W."/>
            <person name="Rosmana A."/>
            <person name="McMahon P."/>
            <person name="Junaid M."/>
            <person name="Guest D."/>
            <person name="Kheng T.Y."/>
            <person name="Meinhardt L.W."/>
            <person name="Bailey B.A."/>
        </authorList>
    </citation>
    <scope>NUCLEOTIDE SEQUENCE [LARGE SCALE GENOMIC DNA]</scope>
    <source>
        <strain evidence="2 3">CT2</strain>
    </source>
</reference>
<dbReference type="AlphaFoldDB" id="A0A5N5QD19"/>
<dbReference type="Gene3D" id="3.80.10.10">
    <property type="entry name" value="Ribonuclease Inhibitor"/>
    <property type="match status" value="1"/>
</dbReference>
<evidence type="ECO:0000313" key="3">
    <source>
        <dbReference type="Proteomes" id="UP000383932"/>
    </source>
</evidence>
<keyword evidence="3" id="KW-1185">Reference proteome</keyword>
<dbReference type="InterPro" id="IPR032675">
    <property type="entry name" value="LRR_dom_sf"/>
</dbReference>
<evidence type="ECO:0000259" key="1">
    <source>
        <dbReference type="Pfam" id="PF12937"/>
    </source>
</evidence>
<dbReference type="Gene3D" id="1.20.1280.50">
    <property type="match status" value="1"/>
</dbReference>
<feature type="domain" description="F-box" evidence="1">
    <location>
        <begin position="3"/>
        <end position="58"/>
    </location>
</feature>
<organism evidence="2 3">
    <name type="scientific">Ceratobasidium theobromae</name>
    <dbReference type="NCBI Taxonomy" id="1582974"/>
    <lineage>
        <taxon>Eukaryota</taxon>
        <taxon>Fungi</taxon>
        <taxon>Dikarya</taxon>
        <taxon>Basidiomycota</taxon>
        <taxon>Agaricomycotina</taxon>
        <taxon>Agaricomycetes</taxon>
        <taxon>Cantharellales</taxon>
        <taxon>Ceratobasidiaceae</taxon>
        <taxon>Ceratobasidium</taxon>
    </lineage>
</organism>
<accession>A0A5N5QD19</accession>
<dbReference type="Pfam" id="PF12937">
    <property type="entry name" value="F-box-like"/>
    <property type="match status" value="1"/>
</dbReference>
<evidence type="ECO:0000313" key="2">
    <source>
        <dbReference type="EMBL" id="KAB5589670.1"/>
    </source>
</evidence>
<comment type="caution">
    <text evidence="2">The sequence shown here is derived from an EMBL/GenBank/DDBJ whole genome shotgun (WGS) entry which is preliminary data.</text>
</comment>
<sequence length="506" mass="55484">MQINSLPSEVLAHIFELGTASPENDFGQDNFPALVSLVCKSWYTLATETPTLWNNLTLDATELPPFTKTRTQIARSKGTPLNIYLDFSSRADPELVQSIMHVLLAELARWRHLIMVVPDFDVMYSAVGMIADVFKRPRTSAPFLQVLRLYGPPEFDPTQPEPRSLPLPIPLFGVEDEDEEFEATPRLRDVVLCGVPLDWATFVPSNLERLQLSLHSGSRRPTFSQFARLVTASPKLHTLILNASGPSLPNAHSQPPRVDLPYLTSLTLDCFDPEYVERLLARVCTPALESLALADAAGDSSRVFEMLAIGRGAHTDAVGRSVSGIAASSLSVLGSGSSASVDSVASATSSTAAFPRLTSLKISSVECSPAAFRQLVRGLPNLTSVKLDARDADPAVLCTMAEQAQEQPIDIPRHSTLDRICPHLSTITCTGVPGTVIRDFVAKRLKARVPIRTVRVCAAPEGDEPPQGHWLSAQDRAWLERHVELEFFDEDEDEEIDGGAWWSTWD</sequence>
<name>A0A5N5QD19_9AGAM</name>